<keyword evidence="1" id="KW-0418">Kinase</keyword>
<accession>A0A699ZMS6</accession>
<keyword evidence="2" id="KW-1185">Reference proteome</keyword>
<keyword evidence="1" id="KW-0808">Transferase</keyword>
<dbReference type="GO" id="GO:0016301">
    <property type="term" value="F:kinase activity"/>
    <property type="evidence" value="ECO:0007669"/>
    <property type="project" value="UniProtKB-KW"/>
</dbReference>
<proteinExistence type="predicted"/>
<protein>
    <submittedName>
        <fullName evidence="1">Protein kinase domain-containing protein</fullName>
    </submittedName>
</protein>
<dbReference type="Gene3D" id="1.10.510.10">
    <property type="entry name" value="Transferase(Phosphotransferase) domain 1"/>
    <property type="match status" value="1"/>
</dbReference>
<evidence type="ECO:0000313" key="1">
    <source>
        <dbReference type="EMBL" id="GFH22460.1"/>
    </source>
</evidence>
<gene>
    <name evidence="1" type="ORF">HaLaN_19931</name>
</gene>
<comment type="caution">
    <text evidence="1">The sequence shown here is derived from an EMBL/GenBank/DDBJ whole genome shotgun (WGS) entry which is preliminary data.</text>
</comment>
<organism evidence="1 2">
    <name type="scientific">Haematococcus lacustris</name>
    <name type="common">Green alga</name>
    <name type="synonym">Haematococcus pluvialis</name>
    <dbReference type="NCBI Taxonomy" id="44745"/>
    <lineage>
        <taxon>Eukaryota</taxon>
        <taxon>Viridiplantae</taxon>
        <taxon>Chlorophyta</taxon>
        <taxon>core chlorophytes</taxon>
        <taxon>Chlorophyceae</taxon>
        <taxon>CS clade</taxon>
        <taxon>Chlamydomonadales</taxon>
        <taxon>Haematococcaceae</taxon>
        <taxon>Haematococcus</taxon>
    </lineage>
</organism>
<dbReference type="InterPro" id="IPR011009">
    <property type="entry name" value="Kinase-like_dom_sf"/>
</dbReference>
<dbReference type="AlphaFoldDB" id="A0A699ZMS6"/>
<reference evidence="1 2" key="1">
    <citation type="submission" date="2020-02" db="EMBL/GenBank/DDBJ databases">
        <title>Draft genome sequence of Haematococcus lacustris strain NIES-144.</title>
        <authorList>
            <person name="Morimoto D."/>
            <person name="Nakagawa S."/>
            <person name="Yoshida T."/>
            <person name="Sawayama S."/>
        </authorList>
    </citation>
    <scope>NUCLEOTIDE SEQUENCE [LARGE SCALE GENOMIC DNA]</scope>
    <source>
        <strain evidence="1 2">NIES-144</strain>
    </source>
</reference>
<name>A0A699ZMS6_HAELA</name>
<dbReference type="EMBL" id="BLLF01002044">
    <property type="protein sequence ID" value="GFH22460.1"/>
    <property type="molecule type" value="Genomic_DNA"/>
</dbReference>
<dbReference type="Proteomes" id="UP000485058">
    <property type="component" value="Unassembled WGS sequence"/>
</dbReference>
<evidence type="ECO:0000313" key="2">
    <source>
        <dbReference type="Proteomes" id="UP000485058"/>
    </source>
</evidence>
<dbReference type="SUPFAM" id="SSF56112">
    <property type="entry name" value="Protein kinase-like (PK-like)"/>
    <property type="match status" value="1"/>
</dbReference>
<sequence>MNDLTTFAEVDRLPPGAAGPLPANSAWQRALRTIHRHGVAHGSVRADNILLQDCGNNPWVMIIDFGHAYLDPTPLQCEGELAELAQVFHELE</sequence>